<sequence>MLFSNAKVQFQISNCILSLTIQINKNIGMRHKKIEAS</sequence>
<evidence type="ECO:0000313" key="2">
    <source>
        <dbReference type="Proteomes" id="UP000003155"/>
    </source>
</evidence>
<organism evidence="1 2">
    <name type="scientific">Prevotella denticola CRIS 18C-A</name>
    <dbReference type="NCBI Taxonomy" id="944557"/>
    <lineage>
        <taxon>Bacteria</taxon>
        <taxon>Pseudomonadati</taxon>
        <taxon>Bacteroidota</taxon>
        <taxon>Bacteroidia</taxon>
        <taxon>Bacteroidales</taxon>
        <taxon>Prevotellaceae</taxon>
        <taxon>Prevotella</taxon>
    </lineage>
</organism>
<protein>
    <submittedName>
        <fullName evidence="1">Uncharacterized protein</fullName>
    </submittedName>
</protein>
<keyword evidence="2" id="KW-1185">Reference proteome</keyword>
<comment type="caution">
    <text evidence="1">The sequence shown here is derived from an EMBL/GenBank/DDBJ whole genome shotgun (WGS) entry which is preliminary data.</text>
</comment>
<accession>F0H445</accession>
<dbReference type="EMBL" id="AEXO01000013">
    <property type="protein sequence ID" value="EGC87422.1"/>
    <property type="molecule type" value="Genomic_DNA"/>
</dbReference>
<dbReference type="AlphaFoldDB" id="F0H445"/>
<gene>
    <name evidence="1" type="ORF">HMPREF9303_2157</name>
</gene>
<dbReference type="Proteomes" id="UP000003155">
    <property type="component" value="Unassembled WGS sequence"/>
</dbReference>
<name>F0H445_9BACT</name>
<evidence type="ECO:0000313" key="1">
    <source>
        <dbReference type="EMBL" id="EGC87422.1"/>
    </source>
</evidence>
<proteinExistence type="predicted"/>
<reference evidence="1 2" key="1">
    <citation type="submission" date="2011-02" db="EMBL/GenBank/DDBJ databases">
        <authorList>
            <person name="Durkin A.S."/>
            <person name="Madupu R."/>
            <person name="Torralba M."/>
            <person name="Gillis M."/>
            <person name="Methe B."/>
            <person name="Sutton G."/>
            <person name="Nelson K.E."/>
        </authorList>
    </citation>
    <scope>NUCLEOTIDE SEQUENCE [LARGE SCALE GENOMIC DNA]</scope>
    <source>
        <strain evidence="1 2">CRIS 18C-A</strain>
    </source>
</reference>